<feature type="region of interest" description="Disordered" evidence="10">
    <location>
        <begin position="392"/>
        <end position="415"/>
    </location>
</feature>
<keyword evidence="6" id="KW-0539">Nucleus</keyword>
<dbReference type="InterPro" id="IPR040240">
    <property type="entry name" value="TAF1"/>
</dbReference>
<evidence type="ECO:0000259" key="11">
    <source>
        <dbReference type="PROSITE" id="PS50014"/>
    </source>
</evidence>
<feature type="region of interest" description="Disordered" evidence="10">
    <location>
        <begin position="1225"/>
        <end position="1267"/>
    </location>
</feature>
<feature type="domain" description="Bromo" evidence="11">
    <location>
        <begin position="1511"/>
        <end position="1581"/>
    </location>
</feature>
<dbReference type="PANTHER" id="PTHR13900:SF0">
    <property type="entry name" value="TRANSCRIPTION INITIATION FACTOR TFIID SUBUNIT 1"/>
    <property type="match status" value="1"/>
</dbReference>
<dbReference type="FunFam" id="1.20.920.10:FF:000020">
    <property type="entry name" value="Transcription initiation factor TFIID subunit"/>
    <property type="match status" value="1"/>
</dbReference>
<feature type="compositionally biased region" description="Low complexity" evidence="10">
    <location>
        <begin position="166"/>
        <end position="176"/>
    </location>
</feature>
<dbReference type="PRINTS" id="PR00503">
    <property type="entry name" value="BROMODOMAIN"/>
</dbReference>
<feature type="region of interest" description="Disordered" evidence="10">
    <location>
        <begin position="1811"/>
        <end position="1963"/>
    </location>
</feature>
<dbReference type="InParanoid" id="A0A7M7NGW3"/>
<reference evidence="12" key="2">
    <citation type="submission" date="2021-01" db="UniProtKB">
        <authorList>
            <consortium name="EnsemblMetazoa"/>
        </authorList>
    </citation>
    <scope>IDENTIFICATION</scope>
</reference>
<dbReference type="RefSeq" id="XP_030836206.1">
    <property type="nucleotide sequence ID" value="XM_030980346.1"/>
</dbReference>
<feature type="compositionally biased region" description="Low complexity" evidence="10">
    <location>
        <begin position="1856"/>
        <end position="1865"/>
    </location>
</feature>
<feature type="region of interest" description="Disordered" evidence="10">
    <location>
        <begin position="1467"/>
        <end position="1492"/>
    </location>
</feature>
<dbReference type="CDD" id="cd05511">
    <property type="entry name" value="Bromo_TFIID"/>
    <property type="match status" value="2"/>
</dbReference>
<feature type="compositionally biased region" description="Acidic residues" evidence="10">
    <location>
        <begin position="1843"/>
        <end position="1853"/>
    </location>
</feature>
<evidence type="ECO:0000256" key="3">
    <source>
        <dbReference type="ARBA" id="ARBA00023015"/>
    </source>
</evidence>
<dbReference type="InterPro" id="IPR009067">
    <property type="entry name" value="TAF_II_230-bd"/>
</dbReference>
<keyword evidence="3" id="KW-0805">Transcription regulation</keyword>
<feature type="region of interest" description="Disordered" evidence="10">
    <location>
        <begin position="279"/>
        <end position="310"/>
    </location>
</feature>
<feature type="compositionally biased region" description="Basic and acidic residues" evidence="10">
    <location>
        <begin position="177"/>
        <end position="224"/>
    </location>
</feature>
<dbReference type="OMA" id="PARIWYD"/>
<feature type="compositionally biased region" description="Basic and acidic residues" evidence="10">
    <location>
        <begin position="392"/>
        <end position="407"/>
    </location>
</feature>
<dbReference type="Pfam" id="PF00439">
    <property type="entry name" value="Bromodomain"/>
    <property type="match status" value="2"/>
</dbReference>
<dbReference type="Gene3D" id="1.20.920.10">
    <property type="entry name" value="Bromodomain-like"/>
    <property type="match status" value="2"/>
</dbReference>
<feature type="region of interest" description="Disordered" evidence="10">
    <location>
        <begin position="1744"/>
        <end position="1783"/>
    </location>
</feature>
<proteinExistence type="inferred from homology"/>
<dbReference type="SUPFAM" id="SSF47055">
    <property type="entry name" value="TAF(II)230 TBP-binding fragment"/>
    <property type="match status" value="1"/>
</dbReference>
<dbReference type="GO" id="GO:0016251">
    <property type="term" value="F:RNA polymerase II general transcription initiation factor activity"/>
    <property type="evidence" value="ECO:0000318"/>
    <property type="project" value="GO_Central"/>
</dbReference>
<feature type="region of interest" description="Disordered" evidence="10">
    <location>
        <begin position="617"/>
        <end position="648"/>
    </location>
</feature>
<feature type="compositionally biased region" description="Acidic residues" evidence="10">
    <location>
        <begin position="65"/>
        <end position="84"/>
    </location>
</feature>
<dbReference type="EnsemblMetazoa" id="XM_030980346">
    <property type="protein sequence ID" value="XP_030836206"/>
    <property type="gene ID" value="LOC581708"/>
</dbReference>
<feature type="compositionally biased region" description="Acidic residues" evidence="10">
    <location>
        <begin position="1917"/>
        <end position="1927"/>
    </location>
</feature>
<evidence type="ECO:0000256" key="2">
    <source>
        <dbReference type="ARBA" id="ARBA00009064"/>
    </source>
</evidence>
<dbReference type="SMART" id="SM00297">
    <property type="entry name" value="BROMO"/>
    <property type="match status" value="2"/>
</dbReference>
<dbReference type="GO" id="GO:0051123">
    <property type="term" value="P:RNA polymerase II preinitiation complex assembly"/>
    <property type="evidence" value="ECO:0000318"/>
    <property type="project" value="GO_Central"/>
</dbReference>
<dbReference type="Pfam" id="PF09247">
    <property type="entry name" value="TBP-binding"/>
    <property type="match status" value="1"/>
</dbReference>
<dbReference type="Proteomes" id="UP000007110">
    <property type="component" value="Unassembled WGS sequence"/>
</dbReference>
<feature type="compositionally biased region" description="Acidic residues" evidence="10">
    <location>
        <begin position="1817"/>
        <end position="1831"/>
    </location>
</feature>
<evidence type="ECO:0000256" key="8">
    <source>
        <dbReference type="PROSITE-ProRule" id="PRU00035"/>
    </source>
</evidence>
<keyword evidence="5" id="KW-0804">Transcription</keyword>
<dbReference type="GO" id="GO:0004402">
    <property type="term" value="F:histone acetyltransferase activity"/>
    <property type="evidence" value="ECO:0007669"/>
    <property type="project" value="InterPro"/>
</dbReference>
<dbReference type="InterPro" id="IPR041670">
    <property type="entry name" value="Znf-CCHC_6"/>
</dbReference>
<feature type="compositionally biased region" description="Basic and acidic residues" evidence="10">
    <location>
        <begin position="1928"/>
        <end position="1939"/>
    </location>
</feature>
<dbReference type="PROSITE" id="PS00633">
    <property type="entry name" value="BROMODOMAIN_1"/>
    <property type="match status" value="2"/>
</dbReference>
<keyword evidence="9" id="KW-0175">Coiled coil</keyword>
<evidence type="ECO:0000256" key="1">
    <source>
        <dbReference type="ARBA" id="ARBA00004123"/>
    </source>
</evidence>
<evidence type="ECO:0000313" key="12">
    <source>
        <dbReference type="EnsemblMetazoa" id="XP_030836206"/>
    </source>
</evidence>
<dbReference type="GO" id="GO:0005669">
    <property type="term" value="C:transcription factor TFIID complex"/>
    <property type="evidence" value="ECO:0000318"/>
    <property type="project" value="GO_Central"/>
</dbReference>
<evidence type="ECO:0000256" key="5">
    <source>
        <dbReference type="ARBA" id="ARBA00023163"/>
    </source>
</evidence>
<feature type="compositionally biased region" description="Polar residues" evidence="10">
    <location>
        <begin position="1241"/>
        <end position="1252"/>
    </location>
</feature>
<dbReference type="Pfam" id="PF15288">
    <property type="entry name" value="zf-CCHC_6"/>
    <property type="match status" value="1"/>
</dbReference>
<dbReference type="InterPro" id="IPR018359">
    <property type="entry name" value="Bromodomain_CS"/>
</dbReference>
<feature type="compositionally biased region" description="Acidic residues" evidence="10">
    <location>
        <begin position="1171"/>
        <end position="1186"/>
    </location>
</feature>
<dbReference type="InterPro" id="IPR022591">
    <property type="entry name" value="TAF1_HAT_dom"/>
</dbReference>
<dbReference type="SUPFAM" id="SSF47370">
    <property type="entry name" value="Bromodomain"/>
    <property type="match status" value="2"/>
</dbReference>
<feature type="coiled-coil region" evidence="9">
    <location>
        <begin position="1710"/>
        <end position="1737"/>
    </location>
</feature>
<keyword evidence="13" id="KW-1185">Reference proteome</keyword>
<comment type="similarity">
    <text evidence="2">Belongs to the TAF1 family.</text>
</comment>
<name>A0A7M7NGW3_STRPU</name>
<dbReference type="InterPro" id="IPR036741">
    <property type="entry name" value="TAFII-230_TBP-bd_sf"/>
</dbReference>
<dbReference type="Gene3D" id="1.10.1100.10">
    <property type="entry name" value="TAFII-230 TBP-binding domain"/>
    <property type="match status" value="1"/>
</dbReference>
<dbReference type="InterPro" id="IPR036427">
    <property type="entry name" value="Bromodomain-like_sf"/>
</dbReference>
<dbReference type="OrthoDB" id="5752at2759"/>
<evidence type="ECO:0000256" key="6">
    <source>
        <dbReference type="ARBA" id="ARBA00023242"/>
    </source>
</evidence>
<dbReference type="PANTHER" id="PTHR13900">
    <property type="entry name" value="TRANSCRIPTION INITIATION FACTOR TFIID"/>
    <property type="match status" value="1"/>
</dbReference>
<accession>A0A7M7NGW3</accession>
<reference evidence="13" key="1">
    <citation type="submission" date="2015-02" db="EMBL/GenBank/DDBJ databases">
        <title>Genome sequencing for Strongylocentrotus purpuratus.</title>
        <authorList>
            <person name="Murali S."/>
            <person name="Liu Y."/>
            <person name="Vee V."/>
            <person name="English A."/>
            <person name="Wang M."/>
            <person name="Skinner E."/>
            <person name="Han Y."/>
            <person name="Muzny D.M."/>
            <person name="Worley K.C."/>
            <person name="Gibbs R.A."/>
        </authorList>
    </citation>
    <scope>NUCLEOTIDE SEQUENCE</scope>
</reference>
<dbReference type="Pfam" id="PF12157">
    <property type="entry name" value="DUF3591"/>
    <property type="match status" value="1"/>
</dbReference>
<feature type="region of interest" description="Disordered" evidence="10">
    <location>
        <begin position="1167"/>
        <end position="1186"/>
    </location>
</feature>
<feature type="compositionally biased region" description="Basic residues" evidence="10">
    <location>
        <begin position="279"/>
        <end position="288"/>
    </location>
</feature>
<dbReference type="GeneID" id="581708"/>
<dbReference type="InterPro" id="IPR001487">
    <property type="entry name" value="Bromodomain"/>
</dbReference>
<evidence type="ECO:0000256" key="7">
    <source>
        <dbReference type="ARBA" id="ARBA00040102"/>
    </source>
</evidence>
<feature type="coiled-coil region" evidence="9">
    <location>
        <begin position="1323"/>
        <end position="1357"/>
    </location>
</feature>
<feature type="domain" description="Bromo" evidence="11">
    <location>
        <begin position="1633"/>
        <end position="1703"/>
    </location>
</feature>
<evidence type="ECO:0000313" key="13">
    <source>
        <dbReference type="Proteomes" id="UP000007110"/>
    </source>
</evidence>
<feature type="compositionally biased region" description="Acidic residues" evidence="10">
    <location>
        <begin position="1940"/>
        <end position="1963"/>
    </location>
</feature>
<comment type="subcellular location">
    <subcellularLocation>
        <location evidence="1">Nucleus</location>
    </subcellularLocation>
</comment>
<feature type="compositionally biased region" description="Basic and acidic residues" evidence="10">
    <location>
        <begin position="1472"/>
        <end position="1482"/>
    </location>
</feature>
<dbReference type="GO" id="GO:0017025">
    <property type="term" value="F:TBP-class protein binding"/>
    <property type="evidence" value="ECO:0000318"/>
    <property type="project" value="GO_Central"/>
</dbReference>
<evidence type="ECO:0000256" key="4">
    <source>
        <dbReference type="ARBA" id="ARBA00023117"/>
    </source>
</evidence>
<evidence type="ECO:0000256" key="9">
    <source>
        <dbReference type="SAM" id="Coils"/>
    </source>
</evidence>
<dbReference type="KEGG" id="spu:581708"/>
<sequence>MDSEDEDGAPEFSLTGFMFGNINKSGQLENDLLDEEAKCHLSGLGTLSGLESLLWELTGEKRKDDDEDKLYDDDESGSDQDSSNETEKGVEAVDYSDITEMAEEEQVYKDTMASMSTQNKADKDDDDDDDDYDADDSDDESKSKDDSILMPPPPPPPVTRLMHTPSSGSSQDMDNSSGKKKEAGTGEENESKDVSGEESLKEGEKKTGEREIGGDEGTKKEEGKVLAPLKNIYASVDEKFKGKTVTDLFPEFRPGQVLRFFRLFGLPQQNLLPQLWRGMKKKKKKRHPSGGDAIPKDSPPPSPPRRTIDGWNYRYAPSPPPEDCMPDDAELIMAVMEADNRNSNADKDKNKDALPEIAEWRYGPAQYWYDMLEVPDNGEGFDYGFKLKSTSENKTKEESREMKRESDETQSGPSVSAEELLAHLPPIPQATDECFDMVTQLAWENDVIWDAEDAKEKVLSSTAASNAGWVPTLSNRTALAYYTQQGQKIVDYLGPTYNERTAVKVVGPILSDLTNSKLAKTTANKQTQNSAQEKSECLWYSIFPADNEELVYHRWEDDIIWDHEAMDKIPAPPLLRLDPNDDNIILRIPEDIDPDKMAASGKEKKEPRRSKIVMEKSGMTRTDDQDEDFNDQQDIKNPFNISNDENYYPKHMGEGKLRPNMSSDIQHSTAAVELRQPYFPTHMGPIKLRRWHRPIIKKYNFGAISAPGPHGVFPLVRRIKQKARQREQERQASGGGEMFFMRTVEDLSGMDGHLIMTEYCEEYPPQMMQVGMATRITNYYKRKPSSDAKPPLHEYGETINVHSSPFLGSLRPGQSLQAFENNLFRAPLYKHKVPTTDFLLIRTRHKYHIRALNDIFTVGQQYPLLEVPGPNSKKSNNHIRDFLQVFIYRLFLKSIDRPRRIKMEDIKKAFPTHSESSIRKRLKLCADFKRTGLDSNWWVMKPDFRLPSEEEIRAMVSPELCCAYYSMQGAEQRLKDAGYGEKSFFAPDNDDDDDNAKIDDEVKTAPWNTTRAFIAAMKGKCLLAVTGVADPTGCGEGFSYIKVPNKPMQQKGETNLPMSLMQDEAVEKPTQPKKTVTGTDADLRRLNLKQAKQLLRNFGIAEEDIKKLSRWEVIDVVRTYSTQQARTGDSTTSKFARGNRFGIAEHQERYKEECQRIFDLQSKVLSNTEVSTDEESSSGEGEDSDFEEMGKNIEVMLSSKKTSSQLSHEREEQERLELQRMIMGEDSNSATPKGGKDGAGPSTSKGSRTNTPVPGKDDDTGSVHSFASSLSGRRLKIHRTFKGEDGKEYVRVETVRRAEVIDTYVRIRQTKDESYIRQFALHDDRHREEMKKERRRIQEQLRRIKRNQEKMEKEKVNPKPKIIKKIKKKKEKLNLKMKCGACGLIGHMRTNKDCPSYKKEDSEKPAPINVAMTQEQEEEEEKQLGDDELVKTEGTKILLDRRVIAHADKIRRQSLVLRFPKENIKQTKKRRVNPEPHCDYLKRPKQSKNRRRADPQVIMSGILEEILNAIRELPYTQPFHTAVEKRKFPDYYKIVSKPIALQTIRDNVRKHRYASRDSFEADINQIVDNSILYNGEMSPLTMVAKNMLLMAQKKMQEKTERMSRLEMAINPLLGDDDQLAFSFILDNILTALKLVPESWPFHNPVNPKKVRDYYKIIKYPMDLESIRKNIVKHYYHSSEEFLKHVERIRDNCIQYNGKESQLTSVSEKVLETCKSKLLENEEHISQLERDIALAQEAVLKGAETDGFGRAPRTPMSGGNDDSLLGYEEDSLASGDRDGMGEMEGDYIDIEGEDSRTMEGFHDESSVLLNDLQLTPDNSEDDDDDFESEDDESKQGPSHKLSDEEHDEDDEDNEMGASASMSASMMIEGMFGDETRAAMFQDDDDSRSSVWMEDESMDVGERLSLSQSFGLGKHHQEEEEEEDDDEDVREQSIDDGKGDGDSEDDNDDDGDDEDDDMLDLDEET</sequence>
<protein>
    <recommendedName>
        <fullName evidence="7">Transcription initiation factor TFIID subunit 1</fullName>
    </recommendedName>
</protein>
<evidence type="ECO:0000256" key="10">
    <source>
        <dbReference type="SAM" id="MobiDB-lite"/>
    </source>
</evidence>
<dbReference type="PROSITE" id="PS50014">
    <property type="entry name" value="BROMODOMAIN_2"/>
    <property type="match status" value="2"/>
</dbReference>
<feature type="region of interest" description="Disordered" evidence="10">
    <location>
        <begin position="59"/>
        <end position="227"/>
    </location>
</feature>
<organism evidence="12 13">
    <name type="scientific">Strongylocentrotus purpuratus</name>
    <name type="common">Purple sea urchin</name>
    <dbReference type="NCBI Taxonomy" id="7668"/>
    <lineage>
        <taxon>Eukaryota</taxon>
        <taxon>Metazoa</taxon>
        <taxon>Echinodermata</taxon>
        <taxon>Eleutherozoa</taxon>
        <taxon>Echinozoa</taxon>
        <taxon>Echinoidea</taxon>
        <taxon>Euechinoidea</taxon>
        <taxon>Echinacea</taxon>
        <taxon>Camarodonta</taxon>
        <taxon>Echinidea</taxon>
        <taxon>Strongylocentrotidae</taxon>
        <taxon>Strongylocentrotus</taxon>
    </lineage>
</organism>
<feature type="compositionally biased region" description="Acidic residues" evidence="10">
    <location>
        <begin position="124"/>
        <end position="139"/>
    </location>
</feature>
<keyword evidence="4 8" id="KW-0103">Bromodomain</keyword>